<organism evidence="3 4">
    <name type="scientific">Elaeophora elaphi</name>
    <dbReference type="NCBI Taxonomy" id="1147741"/>
    <lineage>
        <taxon>Eukaryota</taxon>
        <taxon>Metazoa</taxon>
        <taxon>Ecdysozoa</taxon>
        <taxon>Nematoda</taxon>
        <taxon>Chromadorea</taxon>
        <taxon>Rhabditida</taxon>
        <taxon>Spirurina</taxon>
        <taxon>Spiruromorpha</taxon>
        <taxon>Filarioidea</taxon>
        <taxon>Onchocercidae</taxon>
        <taxon>Elaeophora</taxon>
    </lineage>
</organism>
<evidence type="ECO:0000256" key="1">
    <source>
        <dbReference type="SAM" id="MobiDB-lite"/>
    </source>
</evidence>
<feature type="region of interest" description="Disordered" evidence="1">
    <location>
        <begin position="81"/>
        <end position="103"/>
    </location>
</feature>
<dbReference type="WBParaSite" id="EEL_0000581501-mRNA-1">
    <property type="protein sequence ID" value="EEL_0000581501-mRNA-1"/>
    <property type="gene ID" value="EEL_0000581501"/>
</dbReference>
<proteinExistence type="predicted"/>
<protein>
    <submittedName>
        <fullName evidence="4">Inner nuclear membrane protein Man1</fullName>
    </submittedName>
</protein>
<accession>A0A0R3RUU5</accession>
<feature type="region of interest" description="Disordered" evidence="1">
    <location>
        <begin position="1"/>
        <end position="32"/>
    </location>
</feature>
<feature type="transmembrane region" description="Helical" evidence="2">
    <location>
        <begin position="185"/>
        <end position="213"/>
    </location>
</feature>
<dbReference type="STRING" id="1147741.A0A0R3RUU5"/>
<name>A0A0R3RUU5_9BILA</name>
<keyword evidence="2" id="KW-1133">Transmembrane helix</keyword>
<dbReference type="AlphaFoldDB" id="A0A0R3RUU5"/>
<sequence length="325" mass="36961">MAKKSDDVTAQNDAILPSSTKDGKLRPSKIPLGSSRLSHLLSKISRKDKKALSNYYIPAEPPFTSTPDMSGEEDGIEVSYVETESENNGSSEDTIPAADSANRKSTPNRVIYVDSAVLDDSTTTTTASAEYSSSSASWNTNTEEMIRTSVTACTPSDQRVVQPKTQTKVSTIDVNANFKSRLRKVWYIITIGIQLFLAIFVLFWSLIILKIFYDDFYNTRSEPSMLCGATELIDEWLWLDLSKAIHCSDNSNNFLERLHHEAELFITFTITQFRVIPTIWSSLTSETFIQFYEEWLQGTVQKTKENLNKYYETIWTNVKEYYNFL</sequence>
<evidence type="ECO:0000256" key="2">
    <source>
        <dbReference type="SAM" id="Phobius"/>
    </source>
</evidence>
<reference evidence="4" key="1">
    <citation type="submission" date="2017-02" db="UniProtKB">
        <authorList>
            <consortium name="WormBaseParasite"/>
        </authorList>
    </citation>
    <scope>IDENTIFICATION</scope>
</reference>
<dbReference type="Proteomes" id="UP000050640">
    <property type="component" value="Unplaced"/>
</dbReference>
<evidence type="ECO:0000313" key="4">
    <source>
        <dbReference type="WBParaSite" id="EEL_0000581501-mRNA-1"/>
    </source>
</evidence>
<evidence type="ECO:0000313" key="3">
    <source>
        <dbReference type="Proteomes" id="UP000050640"/>
    </source>
</evidence>
<keyword evidence="3" id="KW-1185">Reference proteome</keyword>
<keyword evidence="2" id="KW-0812">Transmembrane</keyword>
<keyword evidence="2" id="KW-0472">Membrane</keyword>
<feature type="compositionally biased region" description="Polar residues" evidence="1">
    <location>
        <begin position="8"/>
        <end position="20"/>
    </location>
</feature>